<dbReference type="OrthoDB" id="2157380at2759"/>
<dbReference type="Pfam" id="PF10188">
    <property type="entry name" value="Oscp1"/>
    <property type="match status" value="1"/>
</dbReference>
<evidence type="ECO:0000313" key="3">
    <source>
        <dbReference type="WBParaSite" id="TCLT_0000202001-mRNA-1"/>
    </source>
</evidence>
<dbReference type="WBParaSite" id="TCLT_0000202001-mRNA-1">
    <property type="protein sequence ID" value="TCLT_0000202001-mRNA-1"/>
    <property type="gene ID" value="TCLT_0000202001"/>
</dbReference>
<evidence type="ECO:0000313" key="1">
    <source>
        <dbReference type="EMBL" id="VDM97755.1"/>
    </source>
</evidence>
<dbReference type="AlphaFoldDB" id="A0A0N5CP87"/>
<reference evidence="1 2" key="2">
    <citation type="submission" date="2018-11" db="EMBL/GenBank/DDBJ databases">
        <authorList>
            <consortium name="Pathogen Informatics"/>
        </authorList>
    </citation>
    <scope>NUCLEOTIDE SEQUENCE [LARGE SCALE GENOMIC DNA]</scope>
</reference>
<proteinExistence type="predicted"/>
<reference evidence="3" key="1">
    <citation type="submission" date="2017-02" db="UniProtKB">
        <authorList>
            <consortium name="WormBaseParasite"/>
        </authorList>
    </citation>
    <scope>IDENTIFICATION</scope>
</reference>
<name>A0A0N5CP87_THECL</name>
<dbReference type="Proteomes" id="UP000276776">
    <property type="component" value="Unassembled WGS sequence"/>
</dbReference>
<accession>A0A0N5CP87</accession>
<dbReference type="OMA" id="INYESCE"/>
<gene>
    <name evidence="1" type="ORF">TCLT_LOCUS2021</name>
</gene>
<dbReference type="GO" id="GO:0005886">
    <property type="term" value="C:plasma membrane"/>
    <property type="evidence" value="ECO:0007669"/>
    <property type="project" value="TreeGrafter"/>
</dbReference>
<evidence type="ECO:0000313" key="2">
    <source>
        <dbReference type="Proteomes" id="UP000276776"/>
    </source>
</evidence>
<dbReference type="GO" id="GO:0005737">
    <property type="term" value="C:cytoplasm"/>
    <property type="evidence" value="ECO:0007669"/>
    <property type="project" value="TreeGrafter"/>
</dbReference>
<keyword evidence="2" id="KW-1185">Reference proteome</keyword>
<dbReference type="PANTHER" id="PTHR21439">
    <property type="entry name" value="OXIDORED-NITRO DOMAIN-CONTAINING PROTEIN"/>
    <property type="match status" value="1"/>
</dbReference>
<organism evidence="3">
    <name type="scientific">Thelazia callipaeda</name>
    <name type="common">Oriental eyeworm</name>
    <name type="synonym">Parasitic nematode</name>
    <dbReference type="NCBI Taxonomy" id="103827"/>
    <lineage>
        <taxon>Eukaryota</taxon>
        <taxon>Metazoa</taxon>
        <taxon>Ecdysozoa</taxon>
        <taxon>Nematoda</taxon>
        <taxon>Chromadorea</taxon>
        <taxon>Rhabditida</taxon>
        <taxon>Spirurina</taxon>
        <taxon>Spiruromorpha</taxon>
        <taxon>Thelazioidea</taxon>
        <taxon>Thelaziidae</taxon>
        <taxon>Thelazia</taxon>
    </lineage>
</organism>
<dbReference type="EMBL" id="UYYF01000336">
    <property type="protein sequence ID" value="VDM97755.1"/>
    <property type="molecule type" value="Genomic_DNA"/>
</dbReference>
<dbReference type="STRING" id="103827.A0A0N5CP87"/>
<dbReference type="InterPro" id="IPR019332">
    <property type="entry name" value="OSCP1"/>
</dbReference>
<sequence>MSLKCIPLLFLNMGGEMIYILQQRLQAQNISEEKATRVLTDVLYNFLNEKFMKEIFKLQVICSNQIMRILFEKLANCSIMRLNETSMHKLYDLITMVCKYQLQLSSSPKQLAMITLNHLDGIRKILPNDATLGQLLDKTHHLVGSIDARVNVSILLRSNKQLNTGRFILFPNGNYKLPFGGNPPGQIQYFKDFGIIRTEVFPIRDYSINYESCESKVFFY</sequence>
<dbReference type="PANTHER" id="PTHR21439:SF0">
    <property type="entry name" value="PROTEIN OSCP1"/>
    <property type="match status" value="1"/>
</dbReference>
<protein>
    <submittedName>
        <fullName evidence="3">OSCP1</fullName>
    </submittedName>
</protein>